<proteinExistence type="predicted"/>
<feature type="signal peptide" evidence="1">
    <location>
        <begin position="1"/>
        <end position="24"/>
    </location>
</feature>
<keyword evidence="3" id="KW-1185">Reference proteome</keyword>
<keyword evidence="1" id="KW-0732">Signal</keyword>
<feature type="chain" id="PRO_5018022958" evidence="1">
    <location>
        <begin position="25"/>
        <end position="63"/>
    </location>
</feature>
<evidence type="ECO:0000256" key="1">
    <source>
        <dbReference type="SAM" id="SignalP"/>
    </source>
</evidence>
<evidence type="ECO:0000313" key="3">
    <source>
        <dbReference type="Proteomes" id="UP000275267"/>
    </source>
</evidence>
<comment type="caution">
    <text evidence="2">The sequence shown here is derived from an EMBL/GenBank/DDBJ whole genome shotgun (WGS) entry which is preliminary data.</text>
</comment>
<dbReference type="STRING" id="4540.A0A3L6TDK4"/>
<organism evidence="2 3">
    <name type="scientific">Panicum miliaceum</name>
    <name type="common">Proso millet</name>
    <name type="synonym">Broomcorn millet</name>
    <dbReference type="NCBI Taxonomy" id="4540"/>
    <lineage>
        <taxon>Eukaryota</taxon>
        <taxon>Viridiplantae</taxon>
        <taxon>Streptophyta</taxon>
        <taxon>Embryophyta</taxon>
        <taxon>Tracheophyta</taxon>
        <taxon>Spermatophyta</taxon>
        <taxon>Magnoliopsida</taxon>
        <taxon>Liliopsida</taxon>
        <taxon>Poales</taxon>
        <taxon>Poaceae</taxon>
        <taxon>PACMAD clade</taxon>
        <taxon>Panicoideae</taxon>
        <taxon>Panicodae</taxon>
        <taxon>Paniceae</taxon>
        <taxon>Panicinae</taxon>
        <taxon>Panicum</taxon>
        <taxon>Panicum sect. Panicum</taxon>
    </lineage>
</organism>
<dbReference type="EMBL" id="PQIB02000002">
    <property type="protein sequence ID" value="RLN35160.1"/>
    <property type="molecule type" value="Genomic_DNA"/>
</dbReference>
<reference evidence="3" key="1">
    <citation type="journal article" date="2019" name="Nat. Commun.">
        <title>The genome of broomcorn millet.</title>
        <authorList>
            <person name="Zou C."/>
            <person name="Miki D."/>
            <person name="Li D."/>
            <person name="Tang Q."/>
            <person name="Xiao L."/>
            <person name="Rajput S."/>
            <person name="Deng P."/>
            <person name="Jia W."/>
            <person name="Huang R."/>
            <person name="Zhang M."/>
            <person name="Sun Y."/>
            <person name="Hu J."/>
            <person name="Fu X."/>
            <person name="Schnable P.S."/>
            <person name="Li F."/>
            <person name="Zhang H."/>
            <person name="Feng B."/>
            <person name="Zhu X."/>
            <person name="Liu R."/>
            <person name="Schnable J.C."/>
            <person name="Zhu J.-K."/>
            <person name="Zhang H."/>
        </authorList>
    </citation>
    <scope>NUCLEOTIDE SEQUENCE [LARGE SCALE GENOMIC DNA]</scope>
</reference>
<evidence type="ECO:0000313" key="2">
    <source>
        <dbReference type="EMBL" id="RLN35160.1"/>
    </source>
</evidence>
<sequence length="63" mass="7089">MASITTRLLHHLALFLFLTQLTHSALVPKTNNQPALKPQASNTYIVHANHLAKPPHFASLEHW</sequence>
<dbReference type="Proteomes" id="UP000275267">
    <property type="component" value="Unassembled WGS sequence"/>
</dbReference>
<dbReference type="OrthoDB" id="10542362at2759"/>
<name>A0A3L6TDK4_PANMI</name>
<dbReference type="GO" id="GO:0006508">
    <property type="term" value="P:proteolysis"/>
    <property type="evidence" value="ECO:0007669"/>
    <property type="project" value="UniProtKB-KW"/>
</dbReference>
<accession>A0A3L6TDK4</accession>
<protein>
    <submittedName>
        <fullName evidence="2">Subtilisin-like protease SBT1.7</fullName>
    </submittedName>
</protein>
<dbReference type="AlphaFoldDB" id="A0A3L6TDK4"/>
<dbReference type="GO" id="GO:0008233">
    <property type="term" value="F:peptidase activity"/>
    <property type="evidence" value="ECO:0007669"/>
    <property type="project" value="UniProtKB-KW"/>
</dbReference>
<gene>
    <name evidence="2" type="ORF">C2845_PM03G10970</name>
</gene>